<comment type="caution">
    <text evidence="2">The sequence shown here is derived from an EMBL/GenBank/DDBJ whole genome shotgun (WGS) entry which is preliminary data.</text>
</comment>
<dbReference type="AlphaFoldDB" id="A0A839TYW8"/>
<dbReference type="Proteomes" id="UP000517523">
    <property type="component" value="Unassembled WGS sequence"/>
</dbReference>
<accession>A0A839TYW8</accession>
<keyword evidence="1" id="KW-0812">Transmembrane</keyword>
<feature type="transmembrane region" description="Helical" evidence="1">
    <location>
        <begin position="61"/>
        <end position="79"/>
    </location>
</feature>
<dbReference type="RefSeq" id="WP_183587707.1">
    <property type="nucleotide sequence ID" value="NZ_JACHXJ010000012.1"/>
</dbReference>
<proteinExistence type="predicted"/>
<dbReference type="Pfam" id="PF16079">
    <property type="entry name" value="Phage_holin_5_2"/>
    <property type="match status" value="1"/>
</dbReference>
<sequence>MDWNMIWQLIDPKLLIVVAVCWVIGYVLKHTPLVPNWSIVYIVLILAVVLTVWMLGWTSEAVIQGILAGAFAVFGHQVVKQAQIGADQNEKGMD</sequence>
<feature type="transmembrane region" description="Helical" evidence="1">
    <location>
        <begin position="39"/>
        <end position="55"/>
    </location>
</feature>
<evidence type="ECO:0000256" key="1">
    <source>
        <dbReference type="SAM" id="Phobius"/>
    </source>
</evidence>
<evidence type="ECO:0000313" key="2">
    <source>
        <dbReference type="EMBL" id="MBB3132136.1"/>
    </source>
</evidence>
<organism evidence="2 3">
    <name type="scientific">Paenibacillus rhizosphaerae</name>
    <dbReference type="NCBI Taxonomy" id="297318"/>
    <lineage>
        <taxon>Bacteria</taxon>
        <taxon>Bacillati</taxon>
        <taxon>Bacillota</taxon>
        <taxon>Bacilli</taxon>
        <taxon>Bacillales</taxon>
        <taxon>Paenibacillaceae</taxon>
        <taxon>Paenibacillus</taxon>
    </lineage>
</organism>
<dbReference type="InterPro" id="IPR032111">
    <property type="entry name" value="Clostridium_phage_holin"/>
</dbReference>
<name>A0A839TYW8_9BACL</name>
<evidence type="ECO:0008006" key="4">
    <source>
        <dbReference type="Google" id="ProtNLM"/>
    </source>
</evidence>
<reference evidence="2 3" key="1">
    <citation type="submission" date="2020-08" db="EMBL/GenBank/DDBJ databases">
        <title>Genomic Encyclopedia of Type Strains, Phase III (KMG-III): the genomes of soil and plant-associated and newly described type strains.</title>
        <authorList>
            <person name="Whitman W."/>
        </authorList>
    </citation>
    <scope>NUCLEOTIDE SEQUENCE [LARGE SCALE GENOMIC DNA]</scope>
    <source>
        <strain evidence="2 3">CECT 5831</strain>
    </source>
</reference>
<protein>
    <recommendedName>
        <fullName evidence="4">PPE-repeat protein</fullName>
    </recommendedName>
</protein>
<feature type="transmembrane region" description="Helical" evidence="1">
    <location>
        <begin position="6"/>
        <end position="27"/>
    </location>
</feature>
<keyword evidence="1" id="KW-1133">Transmembrane helix</keyword>
<evidence type="ECO:0000313" key="3">
    <source>
        <dbReference type="Proteomes" id="UP000517523"/>
    </source>
</evidence>
<keyword evidence="1" id="KW-0472">Membrane</keyword>
<dbReference type="EMBL" id="JACHXJ010000012">
    <property type="protein sequence ID" value="MBB3132136.1"/>
    <property type="molecule type" value="Genomic_DNA"/>
</dbReference>
<gene>
    <name evidence="2" type="ORF">FHS19_006863</name>
</gene>